<dbReference type="InterPro" id="IPR039967">
    <property type="entry name" value="MJ1020-like"/>
</dbReference>
<evidence type="ECO:0000313" key="2">
    <source>
        <dbReference type="EMBL" id="TFU89767.1"/>
    </source>
</evidence>
<evidence type="ECO:0000259" key="1">
    <source>
        <dbReference type="PROSITE" id="PS51831"/>
    </source>
</evidence>
<reference evidence="2 3" key="1">
    <citation type="submission" date="2019-03" db="EMBL/GenBank/DDBJ databases">
        <title>Diversity of the mouse oral microbiome.</title>
        <authorList>
            <person name="Joseph S."/>
            <person name="Aduse-Opoku J."/>
            <person name="Curtis M."/>
            <person name="Wade W."/>
            <person name="Hashim A."/>
        </authorList>
    </citation>
    <scope>NUCLEOTIDE SEQUENCE [LARGE SCALE GENOMIC DNA]</scope>
    <source>
        <strain evidence="2 3">P11</strain>
    </source>
</reference>
<dbReference type="PANTHER" id="PTHR40517">
    <property type="entry name" value="METAL-DEPENDENT PHOSPHOHYDROLASE, HD SUPERFAMILY-RELATED"/>
    <property type="match status" value="1"/>
</dbReference>
<protein>
    <submittedName>
        <fullName evidence="2">HD domain-containing protein</fullName>
    </submittedName>
</protein>
<dbReference type="SMART" id="SM00471">
    <property type="entry name" value="HDc"/>
    <property type="match status" value="1"/>
</dbReference>
<dbReference type="PROSITE" id="PS51831">
    <property type="entry name" value="HD"/>
    <property type="match status" value="1"/>
</dbReference>
<dbReference type="InterPro" id="IPR003607">
    <property type="entry name" value="HD/PDEase_dom"/>
</dbReference>
<dbReference type="AlphaFoldDB" id="A0A4Y9IMI6"/>
<gene>
    <name evidence="2" type="ORF">E4T88_07070</name>
</gene>
<dbReference type="InterPro" id="IPR006675">
    <property type="entry name" value="HDIG_dom"/>
</dbReference>
<name>A0A4Y9IMI6_9BACT</name>
<organism evidence="2 3">
    <name type="scientific">Dysgonomonas mossii</name>
    <dbReference type="NCBI Taxonomy" id="163665"/>
    <lineage>
        <taxon>Bacteria</taxon>
        <taxon>Pseudomonadati</taxon>
        <taxon>Bacteroidota</taxon>
        <taxon>Bacteroidia</taxon>
        <taxon>Bacteroidales</taxon>
        <taxon>Dysgonomonadaceae</taxon>
        <taxon>Dysgonomonas</taxon>
    </lineage>
</organism>
<evidence type="ECO:0000313" key="3">
    <source>
        <dbReference type="Proteomes" id="UP000298285"/>
    </source>
</evidence>
<dbReference type="SUPFAM" id="SSF109604">
    <property type="entry name" value="HD-domain/PDEase-like"/>
    <property type="match status" value="1"/>
</dbReference>
<feature type="domain" description="HD" evidence="1">
    <location>
        <begin position="36"/>
        <end position="138"/>
    </location>
</feature>
<proteinExistence type="predicted"/>
<dbReference type="CDD" id="cd00077">
    <property type="entry name" value="HDc"/>
    <property type="match status" value="1"/>
</dbReference>
<dbReference type="InterPro" id="IPR006674">
    <property type="entry name" value="HD_domain"/>
</dbReference>
<dbReference type="EMBL" id="SPPK01000002">
    <property type="protein sequence ID" value="TFU89767.1"/>
    <property type="molecule type" value="Genomic_DNA"/>
</dbReference>
<dbReference type="Proteomes" id="UP000298285">
    <property type="component" value="Unassembled WGS sequence"/>
</dbReference>
<dbReference type="Pfam" id="PF01966">
    <property type="entry name" value="HD"/>
    <property type="match status" value="1"/>
</dbReference>
<dbReference type="OrthoDB" id="247014at2"/>
<sequence length="222" mass="24871">MSIKITFADVKKSQEIKTYIKQADASLAVMGYTEHSFAHTTKCAEVAGQLLKDLGYEDRDIELAKIAAYMHDIGNVINRADHAQSGAVMAFRLLEKMGMPAEDIATIITAIGNHDEKTAFPVNAVAAALIIADKTDVRRSRVRRKRTINTDIHDRVNYAVEKADLKLDTENKTITLCLTIDTKISAVMEYFEIFIERMLLCRKATDYFGFSFKLNINGNAIM</sequence>
<comment type="caution">
    <text evidence="2">The sequence shown here is derived from an EMBL/GenBank/DDBJ whole genome shotgun (WGS) entry which is preliminary data.</text>
</comment>
<dbReference type="RefSeq" id="WP_135104765.1">
    <property type="nucleotide sequence ID" value="NZ_JADGKW010000002.1"/>
</dbReference>
<dbReference type="PANTHER" id="PTHR40517:SF1">
    <property type="entry name" value="METAL-DEPENDENT PHOSPHOHYDROLASE, HD SUPERFAMILY-RELATED"/>
    <property type="match status" value="1"/>
</dbReference>
<dbReference type="NCBIfam" id="TIGR00277">
    <property type="entry name" value="HDIG"/>
    <property type="match status" value="1"/>
</dbReference>
<dbReference type="Gene3D" id="1.10.3210.10">
    <property type="entry name" value="Hypothetical protein af1432"/>
    <property type="match status" value="1"/>
</dbReference>
<accession>A0A4Y9IMI6</accession>